<dbReference type="HOGENOM" id="CLU_2023461_0_0_6"/>
<dbReference type="AlphaFoldDB" id="Q2SDZ0"/>
<dbReference type="Proteomes" id="UP000000238">
    <property type="component" value="Chromosome"/>
</dbReference>
<name>Q2SDZ0_HAHCH</name>
<dbReference type="EMBL" id="CP000155">
    <property type="protein sequence ID" value="ABC31134.1"/>
    <property type="molecule type" value="Genomic_DNA"/>
</dbReference>
<keyword evidence="2" id="KW-1185">Reference proteome</keyword>
<reference evidence="1 2" key="1">
    <citation type="journal article" date="2005" name="Nucleic Acids Res.">
        <title>Genomic blueprint of Hahella chejuensis, a marine microbe producing an algicidal agent.</title>
        <authorList>
            <person name="Jeong H."/>
            <person name="Yim J.H."/>
            <person name="Lee C."/>
            <person name="Choi S.-H."/>
            <person name="Park Y.K."/>
            <person name="Yoon S.H."/>
            <person name="Hur C.-G."/>
            <person name="Kang H.-Y."/>
            <person name="Kim D."/>
            <person name="Lee H.H."/>
            <person name="Park K.H."/>
            <person name="Park S.-H."/>
            <person name="Park H.-S."/>
            <person name="Lee H.K."/>
            <person name="Oh T.K."/>
            <person name="Kim J.F."/>
        </authorList>
    </citation>
    <scope>NUCLEOTIDE SEQUENCE [LARGE SCALE GENOMIC DNA]</scope>
    <source>
        <strain evidence="1 2">KCTC 2396</strain>
    </source>
</reference>
<dbReference type="KEGG" id="hch:HCH_04429"/>
<dbReference type="STRING" id="349521.HCH_04429"/>
<gene>
    <name evidence="1" type="ordered locus">HCH_04429</name>
</gene>
<proteinExistence type="predicted"/>
<protein>
    <submittedName>
        <fullName evidence="1">Uncharacterized protein</fullName>
    </submittedName>
</protein>
<accession>Q2SDZ0</accession>
<evidence type="ECO:0000313" key="2">
    <source>
        <dbReference type="Proteomes" id="UP000000238"/>
    </source>
</evidence>
<organism evidence="1 2">
    <name type="scientific">Hahella chejuensis (strain KCTC 2396)</name>
    <dbReference type="NCBI Taxonomy" id="349521"/>
    <lineage>
        <taxon>Bacteria</taxon>
        <taxon>Pseudomonadati</taxon>
        <taxon>Pseudomonadota</taxon>
        <taxon>Gammaproteobacteria</taxon>
        <taxon>Oceanospirillales</taxon>
        <taxon>Hahellaceae</taxon>
        <taxon>Hahella</taxon>
    </lineage>
</organism>
<evidence type="ECO:0000313" key="1">
    <source>
        <dbReference type="EMBL" id="ABC31134.1"/>
    </source>
</evidence>
<sequence>MFFPFYYVFSCFRYFEKIEEGFEVIVFSTNMYLLFLPFFFVLLFFVDVFFRKYNDSLNVKMCGIFFFLFAFVVVLLGEFSERAMILSIKGKGYVECIDESESGYRSTKLVFKKDISACGSDI</sequence>